<evidence type="ECO:0000256" key="2">
    <source>
        <dbReference type="ARBA" id="ARBA00022801"/>
    </source>
</evidence>
<dbReference type="GO" id="GO:0036218">
    <property type="term" value="F:dTTP diphosphatase activity"/>
    <property type="evidence" value="ECO:0007669"/>
    <property type="project" value="RHEA"/>
</dbReference>
<proteinExistence type="inferred from homology"/>
<dbReference type="GO" id="GO:0009117">
    <property type="term" value="P:nucleotide metabolic process"/>
    <property type="evidence" value="ECO:0007669"/>
    <property type="project" value="UniProtKB-KW"/>
</dbReference>
<dbReference type="PIRSF" id="PIRSF006305">
    <property type="entry name" value="Maf"/>
    <property type="match status" value="1"/>
</dbReference>
<reference evidence="5 6" key="1">
    <citation type="submission" date="2018-11" db="EMBL/GenBank/DDBJ databases">
        <title>Genomic Encyclopedia of Type Strains, Phase IV (KMG-IV): sequencing the most valuable type-strain genomes for metagenomic binning, comparative biology and taxonomic classification.</title>
        <authorList>
            <person name="Goeker M."/>
        </authorList>
    </citation>
    <scope>NUCLEOTIDE SEQUENCE [LARGE SCALE GENOMIC DNA]</scope>
    <source>
        <strain evidence="5 6">DSM 100316</strain>
    </source>
</reference>
<comment type="catalytic activity">
    <reaction evidence="4">
        <text>UTP + H2O = UMP + diphosphate + H(+)</text>
        <dbReference type="Rhea" id="RHEA:29395"/>
        <dbReference type="ChEBI" id="CHEBI:15377"/>
        <dbReference type="ChEBI" id="CHEBI:15378"/>
        <dbReference type="ChEBI" id="CHEBI:33019"/>
        <dbReference type="ChEBI" id="CHEBI:46398"/>
        <dbReference type="ChEBI" id="CHEBI:57865"/>
        <dbReference type="EC" id="3.6.1.9"/>
    </reaction>
</comment>
<keyword evidence="3 4" id="KW-0546">Nucleotide metabolism</keyword>
<dbReference type="PANTHER" id="PTHR43213">
    <property type="entry name" value="BIFUNCTIONAL DTTP/UTP PYROPHOSPHATASE/METHYLTRANSFERASE PROTEIN-RELATED"/>
    <property type="match status" value="1"/>
</dbReference>
<dbReference type="HAMAP" id="MF_00528">
    <property type="entry name" value="Maf"/>
    <property type="match status" value="1"/>
</dbReference>
<dbReference type="NCBIfam" id="TIGR00172">
    <property type="entry name" value="maf"/>
    <property type="match status" value="1"/>
</dbReference>
<gene>
    <name evidence="5" type="ORF">EDC56_1669</name>
</gene>
<protein>
    <recommendedName>
        <fullName evidence="4">dTTP/UTP pyrophosphatase</fullName>
        <shortName evidence="4">dTTPase/UTPase</shortName>
        <ecNumber evidence="4">3.6.1.9</ecNumber>
    </recommendedName>
    <alternativeName>
        <fullName evidence="4">Nucleoside triphosphate pyrophosphatase</fullName>
    </alternativeName>
    <alternativeName>
        <fullName evidence="4">Nucleotide pyrophosphatase</fullName>
        <shortName evidence="4">Nucleotide PPase</shortName>
    </alternativeName>
</protein>
<evidence type="ECO:0000256" key="3">
    <source>
        <dbReference type="ARBA" id="ARBA00023080"/>
    </source>
</evidence>
<feature type="site" description="Important for substrate specificity" evidence="4">
    <location>
        <position position="16"/>
    </location>
</feature>
<dbReference type="AlphaFoldDB" id="A0A3N2DN97"/>
<dbReference type="InterPro" id="IPR003697">
    <property type="entry name" value="Maf-like"/>
</dbReference>
<accession>A0A3N2DN97</accession>
<dbReference type="OrthoDB" id="9807767at2"/>
<evidence type="ECO:0000256" key="4">
    <source>
        <dbReference type="HAMAP-Rule" id="MF_00528"/>
    </source>
</evidence>
<dbReference type="RefSeq" id="WP_123712056.1">
    <property type="nucleotide sequence ID" value="NZ_RKHR01000004.1"/>
</dbReference>
<dbReference type="PANTHER" id="PTHR43213:SF5">
    <property type="entry name" value="BIFUNCTIONAL DTTP_UTP PYROPHOSPHATASE_METHYLTRANSFERASE PROTEIN-RELATED"/>
    <property type="match status" value="1"/>
</dbReference>
<dbReference type="GO" id="GO:0036221">
    <property type="term" value="F:UTP diphosphatase activity"/>
    <property type="evidence" value="ECO:0007669"/>
    <property type="project" value="RHEA"/>
</dbReference>
<keyword evidence="2 4" id="KW-0378">Hydrolase</keyword>
<evidence type="ECO:0000256" key="1">
    <source>
        <dbReference type="ARBA" id="ARBA00001968"/>
    </source>
</evidence>
<dbReference type="Proteomes" id="UP000275394">
    <property type="component" value="Unassembled WGS sequence"/>
</dbReference>
<comment type="caution">
    <text evidence="5">The sequence shown here is derived from an EMBL/GenBank/DDBJ whole genome shotgun (WGS) entry which is preliminary data.</text>
</comment>
<keyword evidence="6" id="KW-1185">Reference proteome</keyword>
<dbReference type="InterPro" id="IPR029001">
    <property type="entry name" value="ITPase-like_fam"/>
</dbReference>
<dbReference type="Gene3D" id="3.90.950.10">
    <property type="match status" value="1"/>
</dbReference>
<sequence>MSDDDFQLYLASNSPRRGELLKQAGVDFRRLSGAVDETPKEGELAQQYVERLALAKASVGLAMQLEQSLPLKPVLGSDTAVVVDGEILGKPLDFADSERMLRLLSGREHQVMTSVAVLDGKQEHCCVSVSRVSFRVIKQHEIEQYWLSGEPCDKAGSYAIQGKGSLFVASLQGSYTGVVGLPLLETEQILTKFAITCWPSL</sequence>
<dbReference type="EC" id="3.6.1.9" evidence="4"/>
<comment type="caution">
    <text evidence="4">Lacks conserved residue(s) required for the propagation of feature annotation.</text>
</comment>
<dbReference type="CDD" id="cd00555">
    <property type="entry name" value="Maf"/>
    <property type="match status" value="1"/>
</dbReference>
<organism evidence="5 6">
    <name type="scientific">Sinobacterium caligoides</name>
    <dbReference type="NCBI Taxonomy" id="933926"/>
    <lineage>
        <taxon>Bacteria</taxon>
        <taxon>Pseudomonadati</taxon>
        <taxon>Pseudomonadota</taxon>
        <taxon>Gammaproteobacteria</taxon>
        <taxon>Cellvibrionales</taxon>
        <taxon>Spongiibacteraceae</taxon>
        <taxon>Sinobacterium</taxon>
    </lineage>
</organism>
<dbReference type="SUPFAM" id="SSF52972">
    <property type="entry name" value="ITPase-like"/>
    <property type="match status" value="1"/>
</dbReference>
<dbReference type="Pfam" id="PF02545">
    <property type="entry name" value="Maf"/>
    <property type="match status" value="1"/>
</dbReference>
<evidence type="ECO:0000313" key="5">
    <source>
        <dbReference type="EMBL" id="ROS01240.1"/>
    </source>
</evidence>
<dbReference type="GO" id="GO:0005737">
    <property type="term" value="C:cytoplasm"/>
    <property type="evidence" value="ECO:0007669"/>
    <property type="project" value="UniProtKB-SubCell"/>
</dbReference>
<comment type="subcellular location">
    <subcellularLocation>
        <location evidence="4">Cytoplasm</location>
    </subcellularLocation>
</comment>
<keyword evidence="4" id="KW-0963">Cytoplasm</keyword>
<feature type="site" description="Important for substrate specificity" evidence="4">
    <location>
        <position position="161"/>
    </location>
</feature>
<evidence type="ECO:0000313" key="6">
    <source>
        <dbReference type="Proteomes" id="UP000275394"/>
    </source>
</evidence>
<comment type="cofactor">
    <cofactor evidence="1 4">
        <name>a divalent metal cation</name>
        <dbReference type="ChEBI" id="CHEBI:60240"/>
    </cofactor>
</comment>
<comment type="similarity">
    <text evidence="4">Belongs to the Maf family. YhdE subfamily.</text>
</comment>
<feature type="site" description="Important for substrate specificity" evidence="4">
    <location>
        <position position="79"/>
    </location>
</feature>
<dbReference type="EMBL" id="RKHR01000004">
    <property type="protein sequence ID" value="ROS01240.1"/>
    <property type="molecule type" value="Genomic_DNA"/>
</dbReference>
<comment type="function">
    <text evidence="4">Nucleoside triphosphate pyrophosphatase that hydrolyzes dTTP and UTP. May have a dual role in cell division arrest and in preventing the incorporation of modified nucleotides into cellular nucleic acids.</text>
</comment>
<name>A0A3N2DN97_9GAMM</name>
<comment type="catalytic activity">
    <reaction evidence="4">
        <text>dTTP + H2O = dTMP + diphosphate + H(+)</text>
        <dbReference type="Rhea" id="RHEA:28534"/>
        <dbReference type="ChEBI" id="CHEBI:15377"/>
        <dbReference type="ChEBI" id="CHEBI:15378"/>
        <dbReference type="ChEBI" id="CHEBI:33019"/>
        <dbReference type="ChEBI" id="CHEBI:37568"/>
        <dbReference type="ChEBI" id="CHEBI:63528"/>
        <dbReference type="EC" id="3.6.1.9"/>
    </reaction>
</comment>
<feature type="active site" description="Proton acceptor" evidence="4">
    <location>
        <position position="78"/>
    </location>
</feature>